<organism evidence="2">
    <name type="scientific">freshwater metagenome</name>
    <dbReference type="NCBI Taxonomy" id="449393"/>
    <lineage>
        <taxon>unclassified sequences</taxon>
        <taxon>metagenomes</taxon>
        <taxon>ecological metagenomes</taxon>
    </lineage>
</organism>
<evidence type="ECO:0000313" key="2">
    <source>
        <dbReference type="EMBL" id="CAB4626905.1"/>
    </source>
</evidence>
<evidence type="ECO:0000256" key="1">
    <source>
        <dbReference type="SAM" id="MobiDB-lite"/>
    </source>
</evidence>
<feature type="region of interest" description="Disordered" evidence="1">
    <location>
        <begin position="63"/>
        <end position="87"/>
    </location>
</feature>
<dbReference type="AlphaFoldDB" id="A0A6J6IR39"/>
<gene>
    <name evidence="2" type="ORF">UFOPK2000_00478</name>
</gene>
<accession>A0A6J6IR39</accession>
<reference evidence="2" key="1">
    <citation type="submission" date="2020-05" db="EMBL/GenBank/DDBJ databases">
        <authorList>
            <person name="Chiriac C."/>
            <person name="Salcher M."/>
            <person name="Ghai R."/>
            <person name="Kavagutti S V."/>
        </authorList>
    </citation>
    <scope>NUCLEOTIDE SEQUENCE</scope>
</reference>
<protein>
    <submittedName>
        <fullName evidence="2">Unannotated protein</fullName>
    </submittedName>
</protein>
<dbReference type="EMBL" id="CAEZVK010000036">
    <property type="protein sequence ID" value="CAB4626905.1"/>
    <property type="molecule type" value="Genomic_DNA"/>
</dbReference>
<sequence>MFGKSPKFAVWNFVADQSSSKRNGIDGAIREFRALVAFEGGLYKRKVESDVVSDDDRIADELKQRRKHRLDARSRHHHGMGDAGEHRDLGRNRATWVYERLECAETFAAAEFHRTNFGDPARSC</sequence>
<feature type="compositionally biased region" description="Basic residues" evidence="1">
    <location>
        <begin position="64"/>
        <end position="78"/>
    </location>
</feature>
<proteinExistence type="predicted"/>
<name>A0A6J6IR39_9ZZZZ</name>